<dbReference type="HOGENOM" id="CLU_1101199_0_0_11"/>
<protein>
    <submittedName>
        <fullName evidence="1">Ribonuclease</fullName>
    </submittedName>
</protein>
<reference evidence="1 2" key="1">
    <citation type="journal article" date="2015" name="Genome Announc.">
        <title>Complete and Assembled Genome Sequence of Bifidobacterium kashiwanohense PV20-2, Isolated from the Feces of an Anemic Kenyan Infant.</title>
        <authorList>
            <person name="Vazquez-Gutierrez P."/>
            <person name="Lacroix C."/>
            <person name="Chassard C."/>
            <person name="Klumpp J."/>
            <person name="Jans C."/>
            <person name="Stevens M.J."/>
        </authorList>
    </citation>
    <scope>NUCLEOTIDE SEQUENCE [LARGE SCALE GENOMIC DNA]</scope>
    <source>
        <strain evidence="1 2">PV20-2</strain>
    </source>
</reference>
<organism evidence="1 2">
    <name type="scientific">Bifidobacterium catenulatum PV20-2</name>
    <dbReference type="NCBI Taxonomy" id="1447716"/>
    <lineage>
        <taxon>Bacteria</taxon>
        <taxon>Bacillati</taxon>
        <taxon>Actinomycetota</taxon>
        <taxon>Actinomycetes</taxon>
        <taxon>Bifidobacteriales</taxon>
        <taxon>Bifidobacteriaceae</taxon>
        <taxon>Bifidobacterium</taxon>
    </lineage>
</organism>
<name>A0A0A7I5L8_9BIFI</name>
<gene>
    <name evidence="1" type="ORF">AH68_04835</name>
</gene>
<dbReference type="Proteomes" id="UP000030625">
    <property type="component" value="Chromosome"/>
</dbReference>
<dbReference type="GO" id="GO:0003676">
    <property type="term" value="F:nucleic acid binding"/>
    <property type="evidence" value="ECO:0007669"/>
    <property type="project" value="InterPro"/>
</dbReference>
<dbReference type="KEGG" id="bka:AH68_04835"/>
<dbReference type="AlphaFoldDB" id="A0A0A7I5L8"/>
<evidence type="ECO:0000313" key="1">
    <source>
        <dbReference type="EMBL" id="AIZ14505.1"/>
    </source>
</evidence>
<dbReference type="Gene3D" id="3.30.420.10">
    <property type="entry name" value="Ribonuclease H-like superfamily/Ribonuclease H"/>
    <property type="match status" value="1"/>
</dbReference>
<sequence length="252" mass="29105">MSKWKETNKYGIRESNAAYWRYTRRMDKEAEILKELGPQPPTHVDLTGLETYIQRLRESKEPTMDDNYLIWFDVETSGLDPMSDNLLEVEARITDMKGLQVPLTDDPLIFHRVIRFDDNMPIRAFNSTTIDMHSRNGLIGECMNAEDTLKNVDKQMAVWLIDTGLDPGLMHPAGTNVHFDIRWLDVNMPNTSGILHKLSHRRLDLTSFRLLELAHGGDPYDCGHETTHRTTDCLNRDISEYETISSQQGQRK</sequence>
<dbReference type="STRING" id="1447716.AH68_04835"/>
<dbReference type="InterPro" id="IPR036397">
    <property type="entry name" value="RNaseH_sf"/>
</dbReference>
<accession>A0A0A7I5L8</accession>
<dbReference type="EMBL" id="CP007456">
    <property type="protein sequence ID" value="AIZ14505.1"/>
    <property type="molecule type" value="Genomic_DNA"/>
</dbReference>
<dbReference type="SUPFAM" id="SSF53098">
    <property type="entry name" value="Ribonuclease H-like"/>
    <property type="match status" value="1"/>
</dbReference>
<dbReference type="InterPro" id="IPR012337">
    <property type="entry name" value="RNaseH-like_sf"/>
</dbReference>
<dbReference type="OrthoDB" id="3240518at2"/>
<proteinExistence type="predicted"/>
<dbReference type="RefSeq" id="WP_052189151.1">
    <property type="nucleotide sequence ID" value="NZ_CP007456.1"/>
</dbReference>
<evidence type="ECO:0000313" key="2">
    <source>
        <dbReference type="Proteomes" id="UP000030625"/>
    </source>
</evidence>